<dbReference type="EMBL" id="JBHSNC010000059">
    <property type="protein sequence ID" value="MFC5532625.1"/>
    <property type="molecule type" value="Genomic_DNA"/>
</dbReference>
<dbReference type="SUPFAM" id="SSF53474">
    <property type="entry name" value="alpha/beta-Hydrolases"/>
    <property type="match status" value="1"/>
</dbReference>
<evidence type="ECO:0000313" key="1">
    <source>
        <dbReference type="EMBL" id="MFC5532625.1"/>
    </source>
</evidence>
<sequence length="244" mass="27007">MSNKDIELYLPAGVATSPLFMERLRQALHSGLETAIGSVRSSLLFPYGDRERSLLGQLREVGRDIRLKDGWLDGSLGGNRLLAMIDDKRRTESGASRPRTIIVGHSAGGVAAVHAARLLHVREGGSPPLVVMVGSPRCRIPEELRDTVLYVYAARTSSPGARWMTVRLSDPITRLGSFGGWQIGRWRLPSWRMDKHAPAHASGLRIIGGHADYFRDQPPFVNALGLSNLTLTVDVVMRWLRERL</sequence>
<evidence type="ECO:0008006" key="3">
    <source>
        <dbReference type="Google" id="ProtNLM"/>
    </source>
</evidence>
<keyword evidence="2" id="KW-1185">Reference proteome</keyword>
<dbReference type="RefSeq" id="WP_378114613.1">
    <property type="nucleotide sequence ID" value="NZ_JBHSNC010000059.1"/>
</dbReference>
<reference evidence="2" key="1">
    <citation type="journal article" date="2019" name="Int. J. Syst. Evol. Microbiol.">
        <title>The Global Catalogue of Microorganisms (GCM) 10K type strain sequencing project: providing services to taxonomists for standard genome sequencing and annotation.</title>
        <authorList>
            <consortium name="The Broad Institute Genomics Platform"/>
            <consortium name="The Broad Institute Genome Sequencing Center for Infectious Disease"/>
            <person name="Wu L."/>
            <person name="Ma J."/>
        </authorList>
    </citation>
    <scope>NUCLEOTIDE SEQUENCE [LARGE SCALE GENOMIC DNA]</scope>
    <source>
        <strain evidence="2">CGMCC 1.18578</strain>
    </source>
</reference>
<proteinExistence type="predicted"/>
<evidence type="ECO:0000313" key="2">
    <source>
        <dbReference type="Proteomes" id="UP001596108"/>
    </source>
</evidence>
<dbReference type="Gene3D" id="3.40.50.1820">
    <property type="entry name" value="alpha/beta hydrolase"/>
    <property type="match status" value="1"/>
</dbReference>
<accession>A0ABW0R5Y1</accession>
<dbReference type="InterPro" id="IPR029058">
    <property type="entry name" value="AB_hydrolase_fold"/>
</dbReference>
<name>A0ABW0R5Y1_9BACL</name>
<dbReference type="Proteomes" id="UP001596108">
    <property type="component" value="Unassembled WGS sequence"/>
</dbReference>
<gene>
    <name evidence="1" type="ORF">ACFPQ4_24665</name>
</gene>
<protein>
    <recommendedName>
        <fullName evidence="3">Alpha/beta hydrolase</fullName>
    </recommendedName>
</protein>
<organism evidence="1 2">
    <name type="scientific">Cohnella yongneupensis</name>
    <dbReference type="NCBI Taxonomy" id="425006"/>
    <lineage>
        <taxon>Bacteria</taxon>
        <taxon>Bacillati</taxon>
        <taxon>Bacillota</taxon>
        <taxon>Bacilli</taxon>
        <taxon>Bacillales</taxon>
        <taxon>Paenibacillaceae</taxon>
        <taxon>Cohnella</taxon>
    </lineage>
</organism>
<comment type="caution">
    <text evidence="1">The sequence shown here is derived from an EMBL/GenBank/DDBJ whole genome shotgun (WGS) entry which is preliminary data.</text>
</comment>